<dbReference type="EMBL" id="JAATEP010000092">
    <property type="protein sequence ID" value="NJP98451.1"/>
    <property type="molecule type" value="Genomic_DNA"/>
</dbReference>
<dbReference type="PROSITE" id="PS51257">
    <property type="entry name" value="PROKAR_LIPOPROTEIN"/>
    <property type="match status" value="1"/>
</dbReference>
<organism evidence="1 2">
    <name type="scientific">Nonomuraea composti</name>
    <dbReference type="NCBI Taxonomy" id="2720023"/>
    <lineage>
        <taxon>Bacteria</taxon>
        <taxon>Bacillati</taxon>
        <taxon>Actinomycetota</taxon>
        <taxon>Actinomycetes</taxon>
        <taxon>Streptosporangiales</taxon>
        <taxon>Streptosporangiaceae</taxon>
        <taxon>Nonomuraea</taxon>
    </lineage>
</organism>
<reference evidence="1 2" key="1">
    <citation type="submission" date="2020-03" db="EMBL/GenBank/DDBJ databases">
        <title>WGS of actinomycetes isolated from Thailand.</title>
        <authorList>
            <person name="Thawai C."/>
        </authorList>
    </citation>
    <scope>NUCLEOTIDE SEQUENCE [LARGE SCALE GENOMIC DNA]</scope>
    <source>
        <strain evidence="1 2">FMUSA5-5</strain>
    </source>
</reference>
<dbReference type="RefSeq" id="WP_168021765.1">
    <property type="nucleotide sequence ID" value="NZ_JAATEP010000092.1"/>
</dbReference>
<gene>
    <name evidence="1" type="ORF">HCN51_55060</name>
</gene>
<evidence type="ECO:0000313" key="1">
    <source>
        <dbReference type="EMBL" id="NJP98451.1"/>
    </source>
</evidence>
<sequence>MLGFPRRPLAAAALLASLTTGGCGYGGATKSCDIRFPPQEAPSVEGGRIRGRVYAICDERPEVHHLEYWLAKRNTNGAFAPASDRRTSDRIPGTRRTDYDAVTVTCERGVWRVEARATGALKGTPFDFSTFSGNLAVAAADC</sequence>
<dbReference type="Proteomes" id="UP000696294">
    <property type="component" value="Unassembled WGS sequence"/>
</dbReference>
<comment type="caution">
    <text evidence="1">The sequence shown here is derived from an EMBL/GenBank/DDBJ whole genome shotgun (WGS) entry which is preliminary data.</text>
</comment>
<evidence type="ECO:0000313" key="2">
    <source>
        <dbReference type="Proteomes" id="UP000696294"/>
    </source>
</evidence>
<keyword evidence="2" id="KW-1185">Reference proteome</keyword>
<evidence type="ECO:0008006" key="3">
    <source>
        <dbReference type="Google" id="ProtNLM"/>
    </source>
</evidence>
<accession>A0ABX1BT14</accession>
<protein>
    <recommendedName>
        <fullName evidence="3">Lipoprotein</fullName>
    </recommendedName>
</protein>
<name>A0ABX1BT14_9ACTN</name>
<proteinExistence type="predicted"/>